<dbReference type="EnsemblPlants" id="Ma08_t09820.1">
    <property type="protein sequence ID" value="Ma08_p09820.1"/>
    <property type="gene ID" value="Ma08_g09820"/>
</dbReference>
<dbReference type="Pfam" id="PF00646">
    <property type="entry name" value="F-box"/>
    <property type="match status" value="1"/>
</dbReference>
<evidence type="ECO:0000313" key="5">
    <source>
        <dbReference type="EnsemblPlants" id="Ma08_p09820.1"/>
    </source>
</evidence>
<dbReference type="Pfam" id="PF03478">
    <property type="entry name" value="Beta-prop_KIB1-4"/>
    <property type="match status" value="1"/>
</dbReference>
<protein>
    <submittedName>
        <fullName evidence="4">(wild Malaysian banana) hypothetical protein</fullName>
    </submittedName>
</protein>
<evidence type="ECO:0000259" key="2">
    <source>
        <dbReference type="Pfam" id="PF00646"/>
    </source>
</evidence>
<keyword evidence="6" id="KW-1185">Reference proteome</keyword>
<dbReference type="Gene3D" id="1.20.1280.50">
    <property type="match status" value="1"/>
</dbReference>
<dbReference type="Proteomes" id="UP000012960">
    <property type="component" value="Unplaced"/>
</dbReference>
<reference evidence="4" key="1">
    <citation type="submission" date="2021-03" db="EMBL/GenBank/DDBJ databases">
        <authorList>
            <consortium name="Genoscope - CEA"/>
            <person name="William W."/>
        </authorList>
    </citation>
    <scope>NUCLEOTIDE SEQUENCE</scope>
    <source>
        <strain evidence="4">Doubled-haploid Pahang</strain>
    </source>
</reference>
<dbReference type="OrthoDB" id="619048at2759"/>
<evidence type="ECO:0000313" key="6">
    <source>
        <dbReference type="Proteomes" id="UP000012960"/>
    </source>
</evidence>
<feature type="domain" description="F-box" evidence="2">
    <location>
        <begin position="35"/>
        <end position="66"/>
    </location>
</feature>
<evidence type="ECO:0000256" key="1">
    <source>
        <dbReference type="SAM" id="MobiDB-lite"/>
    </source>
</evidence>
<dbReference type="Gramene" id="Ma08_t09820.1">
    <property type="protein sequence ID" value="Ma08_p09820.1"/>
    <property type="gene ID" value="Ma08_g09820"/>
</dbReference>
<dbReference type="PANTHER" id="PTHR45463:SF4">
    <property type="entry name" value="REGULATION PROTEIN, PUTATIVE-RELATED"/>
    <property type="match status" value="1"/>
</dbReference>
<sequence length="342" mass="39151">METDSNHAAAAAVEDEEEASRAVPPSTAKTRATSWSDLLDDPLGNISARLPLIDYLSFRGVCKNWRLFPSGCSHIAEFSKERPWMLLYDVGVDGGNKCYLYDHLHPKCCEMSLPHLRGATCMESKDGWLLATRERELFFFNPFSTQVINLVMYPDRKTSHRLFTFTEPPTSPDCVVFAVHRLGASVVEIGRFSVGDDEWERVLVEDVRPPIETLDGIDHRRQCAASYDRREINESVDFVSSNLVFSFSFEDFLLRHRHLNHDREIPDSTFLDEFMNLHREDWLRRSGQKRITVSFSSLQMMVDDVVDLFPFVCEHAADGTTTTDATKSMKAAWLEPRFPSRS</sequence>
<dbReference type="InterPro" id="IPR005174">
    <property type="entry name" value="KIB1-4_b-propeller"/>
</dbReference>
<evidence type="ECO:0000313" key="4">
    <source>
        <dbReference type="EMBL" id="CAG1831086.1"/>
    </source>
</evidence>
<evidence type="ECO:0000259" key="3">
    <source>
        <dbReference type="Pfam" id="PF03478"/>
    </source>
</evidence>
<name>A0A804K4V2_MUSAM</name>
<proteinExistence type="predicted"/>
<dbReference type="AlphaFoldDB" id="A0A804K4V2"/>
<dbReference type="InParanoid" id="A0A804K4V2"/>
<gene>
    <name evidence="4" type="ORF">GSMUA_343400.1</name>
</gene>
<dbReference type="InterPro" id="IPR001810">
    <property type="entry name" value="F-box_dom"/>
</dbReference>
<accession>A0A804K4V2</accession>
<dbReference type="EMBL" id="HG996472">
    <property type="protein sequence ID" value="CAG1831086.1"/>
    <property type="molecule type" value="Genomic_DNA"/>
</dbReference>
<feature type="domain" description="KIB1-4 beta-propeller" evidence="3">
    <location>
        <begin position="107"/>
        <end position="204"/>
    </location>
</feature>
<reference evidence="5" key="2">
    <citation type="submission" date="2021-05" db="UniProtKB">
        <authorList>
            <consortium name="EnsemblPlants"/>
        </authorList>
    </citation>
    <scope>IDENTIFICATION</scope>
    <source>
        <strain evidence="5">subsp. malaccensis</strain>
    </source>
</reference>
<dbReference type="PANTHER" id="PTHR45463">
    <property type="entry name" value="OS09G0392200 PROTEIN"/>
    <property type="match status" value="1"/>
</dbReference>
<organism evidence="5 6">
    <name type="scientific">Musa acuminata subsp. malaccensis</name>
    <name type="common">Wild banana</name>
    <name type="synonym">Musa malaccensis</name>
    <dbReference type="NCBI Taxonomy" id="214687"/>
    <lineage>
        <taxon>Eukaryota</taxon>
        <taxon>Viridiplantae</taxon>
        <taxon>Streptophyta</taxon>
        <taxon>Embryophyta</taxon>
        <taxon>Tracheophyta</taxon>
        <taxon>Spermatophyta</taxon>
        <taxon>Magnoliopsida</taxon>
        <taxon>Liliopsida</taxon>
        <taxon>Zingiberales</taxon>
        <taxon>Musaceae</taxon>
        <taxon>Musa</taxon>
    </lineage>
</organism>
<feature type="region of interest" description="Disordered" evidence="1">
    <location>
        <begin position="1"/>
        <end position="28"/>
    </location>
</feature>